<keyword evidence="1" id="KW-0812">Transmembrane</keyword>
<evidence type="ECO:0008006" key="4">
    <source>
        <dbReference type="Google" id="ProtNLM"/>
    </source>
</evidence>
<dbReference type="InterPro" id="IPR004344">
    <property type="entry name" value="TTL/TTLL_fam"/>
</dbReference>
<dbReference type="PANTHER" id="PTHR47113">
    <property type="entry name" value="LD09343P"/>
    <property type="match status" value="1"/>
</dbReference>
<evidence type="ECO:0000256" key="1">
    <source>
        <dbReference type="SAM" id="Phobius"/>
    </source>
</evidence>
<dbReference type="Proteomes" id="UP001642520">
    <property type="component" value="Unassembled WGS sequence"/>
</dbReference>
<proteinExistence type="predicted"/>
<keyword evidence="1" id="KW-1133">Transmembrane helix</keyword>
<name>A0ABP1PDY6_XYLVO</name>
<keyword evidence="3" id="KW-1185">Reference proteome</keyword>
<dbReference type="SUPFAM" id="SSF56059">
    <property type="entry name" value="Glutathione synthetase ATP-binding domain-like"/>
    <property type="match status" value="1"/>
</dbReference>
<comment type="caution">
    <text evidence="2">The sequence shown here is derived from an EMBL/GenBank/DDBJ whole genome shotgun (WGS) entry which is preliminary data.</text>
</comment>
<evidence type="ECO:0000313" key="3">
    <source>
        <dbReference type="Proteomes" id="UP001642520"/>
    </source>
</evidence>
<evidence type="ECO:0000313" key="2">
    <source>
        <dbReference type="EMBL" id="CAL7950013.1"/>
    </source>
</evidence>
<sequence>MMNLKMKTLLKFCIYFIVGSIILYCLFFSLLRYQEVLIKARVKIPEVNEKGPLYRIYTKSNDTRYLKHVFNVLECLGFKRTDDPLNWDLLWAHDYPFRSLSSHLNKLKTHQRINHFPGCGYITNKVDLSTTESRYMLPAFKMPEQHEEFFRYAEQHPQKMFVQKSNDHRGISIKSMSGINSTITGAFMQEFIQRPFLVDGYKFDIGIYTVITSIDPLRVYMYKVGDDYLPIWNVPSLKTYYTKLKFSMKDSFDAYVRSQGKDPEKIWNGVREAIKEITLSKENHIKEAVHRFGYGRNFFELIRIDFALDEDLNVYIMEANMSPNLSSAHYPPNQLLYEQVIYNLFSLVGIAQKTKKDSLKIRSKTEEEMEVADKNLMVLPEVCIECNDCFRVECQLCGPCITPETKLIMSQSYLEHENKMDFQRIFPPPITKDMILKDYTLRNQLLVRWYQGKCELDNSWCL</sequence>
<keyword evidence="1" id="KW-0472">Membrane</keyword>
<dbReference type="PANTHER" id="PTHR47113:SF1">
    <property type="entry name" value="LD09343P"/>
    <property type="match status" value="1"/>
</dbReference>
<organism evidence="2 3">
    <name type="scientific">Xylocopa violacea</name>
    <name type="common">Violet carpenter bee</name>
    <name type="synonym">Apis violacea</name>
    <dbReference type="NCBI Taxonomy" id="135666"/>
    <lineage>
        <taxon>Eukaryota</taxon>
        <taxon>Metazoa</taxon>
        <taxon>Ecdysozoa</taxon>
        <taxon>Arthropoda</taxon>
        <taxon>Hexapoda</taxon>
        <taxon>Insecta</taxon>
        <taxon>Pterygota</taxon>
        <taxon>Neoptera</taxon>
        <taxon>Endopterygota</taxon>
        <taxon>Hymenoptera</taxon>
        <taxon>Apocrita</taxon>
        <taxon>Aculeata</taxon>
        <taxon>Apoidea</taxon>
        <taxon>Anthophila</taxon>
        <taxon>Apidae</taxon>
        <taxon>Xylocopa</taxon>
        <taxon>Xylocopa</taxon>
    </lineage>
</organism>
<protein>
    <recommendedName>
        <fullName evidence="4">Tubulin polyglutamylase TTLL6</fullName>
    </recommendedName>
</protein>
<feature type="transmembrane region" description="Helical" evidence="1">
    <location>
        <begin position="12"/>
        <end position="31"/>
    </location>
</feature>
<dbReference type="Pfam" id="PF03133">
    <property type="entry name" value="TTL"/>
    <property type="match status" value="2"/>
</dbReference>
<reference evidence="2 3" key="1">
    <citation type="submission" date="2024-08" db="EMBL/GenBank/DDBJ databases">
        <authorList>
            <person name="Will J Nash"/>
            <person name="Angela Man"/>
            <person name="Seanna McTaggart"/>
            <person name="Kendall Baker"/>
            <person name="Tom Barker"/>
            <person name="Leah Catchpole"/>
            <person name="Alex Durrant"/>
            <person name="Karim Gharbi"/>
            <person name="Naomi Irish"/>
            <person name="Gemy Kaithakottil"/>
            <person name="Debby Ku"/>
            <person name="Aaliyah Providence"/>
            <person name="Felix Shaw"/>
            <person name="David Swarbreck"/>
            <person name="Chris Watkins"/>
            <person name="Ann M. McCartney"/>
            <person name="Giulio Formenti"/>
            <person name="Alice Mouton"/>
            <person name="Noel Vella"/>
            <person name="Bjorn M von Reumont"/>
            <person name="Adriana Vella"/>
            <person name="Wilfried Haerty"/>
        </authorList>
    </citation>
    <scope>NUCLEOTIDE SEQUENCE [LARGE SCALE GENOMIC DNA]</scope>
</reference>
<dbReference type="EMBL" id="CAXAJV020001300">
    <property type="protein sequence ID" value="CAL7950013.1"/>
    <property type="molecule type" value="Genomic_DNA"/>
</dbReference>
<dbReference type="InterPro" id="IPR053317">
    <property type="entry name" value="Tubulin_polyglutamylase"/>
</dbReference>
<accession>A0ABP1PDY6</accession>
<dbReference type="PROSITE" id="PS51221">
    <property type="entry name" value="TTL"/>
    <property type="match status" value="1"/>
</dbReference>
<dbReference type="Gene3D" id="3.30.470.20">
    <property type="entry name" value="ATP-grasp fold, B domain"/>
    <property type="match status" value="1"/>
</dbReference>
<gene>
    <name evidence="2" type="ORF">XYLVIOL_LOCUS9716</name>
</gene>